<keyword evidence="12" id="KW-0902">Two-component regulatory system</keyword>
<dbReference type="PROSITE" id="PS50109">
    <property type="entry name" value="HIS_KIN"/>
    <property type="match status" value="1"/>
</dbReference>
<dbReference type="InterPro" id="IPR050398">
    <property type="entry name" value="HssS/ArlS-like"/>
</dbReference>
<evidence type="ECO:0000256" key="10">
    <source>
        <dbReference type="ARBA" id="ARBA00022840"/>
    </source>
</evidence>
<dbReference type="Pfam" id="PF02518">
    <property type="entry name" value="HATPase_c"/>
    <property type="match status" value="1"/>
</dbReference>
<reference evidence="17" key="1">
    <citation type="submission" date="2021-03" db="EMBL/GenBank/DDBJ databases">
        <title>Antimicrobial resistance genes in bacteria isolated from Japanese honey, and their potential for conferring macrolide and lincosamide resistance in the American foulbrood pathogen Paenibacillus larvae.</title>
        <authorList>
            <person name="Okamoto M."/>
            <person name="Kumagai M."/>
            <person name="Kanamori H."/>
            <person name="Takamatsu D."/>
        </authorList>
    </citation>
    <scope>NUCLEOTIDE SEQUENCE</scope>
    <source>
        <strain evidence="17">J40TS1</strain>
    </source>
</reference>
<dbReference type="InterPro" id="IPR003661">
    <property type="entry name" value="HisK_dim/P_dom"/>
</dbReference>
<organism evidence="17 18">
    <name type="scientific">Paenibacillus montaniterrae</name>
    <dbReference type="NCBI Taxonomy" id="429341"/>
    <lineage>
        <taxon>Bacteria</taxon>
        <taxon>Bacillati</taxon>
        <taxon>Bacillota</taxon>
        <taxon>Bacilli</taxon>
        <taxon>Bacillales</taxon>
        <taxon>Paenibacillaceae</taxon>
        <taxon>Paenibacillus</taxon>
    </lineage>
</organism>
<evidence type="ECO:0000256" key="7">
    <source>
        <dbReference type="ARBA" id="ARBA00022692"/>
    </source>
</evidence>
<dbReference type="SUPFAM" id="SSF55874">
    <property type="entry name" value="ATPase domain of HSP90 chaperone/DNA topoisomerase II/histidine kinase"/>
    <property type="match status" value="1"/>
</dbReference>
<keyword evidence="7 14" id="KW-0812">Transmembrane</keyword>
<dbReference type="Gene3D" id="6.10.340.10">
    <property type="match status" value="1"/>
</dbReference>
<dbReference type="SMART" id="SM00388">
    <property type="entry name" value="HisKA"/>
    <property type="match status" value="1"/>
</dbReference>
<evidence type="ECO:0000256" key="9">
    <source>
        <dbReference type="ARBA" id="ARBA00022777"/>
    </source>
</evidence>
<feature type="transmembrane region" description="Helical" evidence="14">
    <location>
        <begin position="143"/>
        <end position="167"/>
    </location>
</feature>
<dbReference type="EC" id="2.7.13.3" evidence="3"/>
<gene>
    <name evidence="17" type="ORF">J40TS1_16840</name>
</gene>
<dbReference type="PROSITE" id="PS50885">
    <property type="entry name" value="HAMP"/>
    <property type="match status" value="1"/>
</dbReference>
<keyword evidence="9 17" id="KW-0418">Kinase</keyword>
<evidence type="ECO:0000259" key="16">
    <source>
        <dbReference type="PROSITE" id="PS50885"/>
    </source>
</evidence>
<keyword evidence="10" id="KW-0067">ATP-binding</keyword>
<evidence type="ECO:0000256" key="6">
    <source>
        <dbReference type="ARBA" id="ARBA00022679"/>
    </source>
</evidence>
<dbReference type="InterPro" id="IPR005467">
    <property type="entry name" value="His_kinase_dom"/>
</dbReference>
<evidence type="ECO:0000256" key="12">
    <source>
        <dbReference type="ARBA" id="ARBA00023012"/>
    </source>
</evidence>
<feature type="transmembrane region" description="Helical" evidence="14">
    <location>
        <begin position="12"/>
        <end position="32"/>
    </location>
</feature>
<dbReference type="CDD" id="cd06225">
    <property type="entry name" value="HAMP"/>
    <property type="match status" value="1"/>
</dbReference>
<dbReference type="AlphaFoldDB" id="A0A920CTL6"/>
<evidence type="ECO:0000313" key="18">
    <source>
        <dbReference type="Proteomes" id="UP000683139"/>
    </source>
</evidence>
<dbReference type="InterPro" id="IPR003660">
    <property type="entry name" value="HAMP_dom"/>
</dbReference>
<evidence type="ECO:0000256" key="14">
    <source>
        <dbReference type="SAM" id="Phobius"/>
    </source>
</evidence>
<keyword evidence="4" id="KW-1003">Cell membrane</keyword>
<keyword evidence="8" id="KW-0547">Nucleotide-binding</keyword>
<sequence length="446" mass="52378">MNKRFTWGKLKLQMTLYLLLSFMLSVVLFWLLQTASEDYLNRAFIVNNQETTGIMDFKKYVADKNISLDDQQAIKNWVREERYINLYIYKDNQLVYATDGYTSITDHDKSLLSIILKRGDFVTIEFSNTSAQVYMEYFYEYKYYNTVLIVCVAISLLFFIFIMLLFINKKTSYIEMIESEIKILEGGNLDYPITVKGKGKDELSSLAQSLDEMRKAFKERLKNEEKARAANSELLTAISHDLRTPLTALIGYLDIIEFKKYHTADELTKYIHNSREKAYQIKQLSDKLFEYFSVFNFDDEELELEHFDGNQLIEQLIDEQLLILQHNGFHFELVSCSTPFEIKIHLISIRRVFDNLFSNIIKYANPAKPVIIRYQVNKESLFIQIENHINTEMQSRNSTGIGMKTCKRIIEDHNGQISVTDNQNIYSVYIQLPLLNNNIERNINQD</sequence>
<keyword evidence="11 14" id="KW-1133">Transmembrane helix</keyword>
<dbReference type="PANTHER" id="PTHR45528:SF1">
    <property type="entry name" value="SENSOR HISTIDINE KINASE CPXA"/>
    <property type="match status" value="1"/>
</dbReference>
<dbReference type="InterPro" id="IPR036097">
    <property type="entry name" value="HisK_dim/P_sf"/>
</dbReference>
<evidence type="ECO:0000259" key="15">
    <source>
        <dbReference type="PROSITE" id="PS50109"/>
    </source>
</evidence>
<dbReference type="CDD" id="cd00082">
    <property type="entry name" value="HisKA"/>
    <property type="match status" value="1"/>
</dbReference>
<comment type="catalytic activity">
    <reaction evidence="1">
        <text>ATP + protein L-histidine = ADP + protein N-phospho-L-histidine.</text>
        <dbReference type="EC" id="2.7.13.3"/>
    </reaction>
</comment>
<dbReference type="Gene3D" id="3.30.565.10">
    <property type="entry name" value="Histidine kinase-like ATPase, C-terminal domain"/>
    <property type="match status" value="1"/>
</dbReference>
<evidence type="ECO:0000313" key="17">
    <source>
        <dbReference type="EMBL" id="GIP16042.1"/>
    </source>
</evidence>
<keyword evidence="18" id="KW-1185">Reference proteome</keyword>
<comment type="subcellular location">
    <subcellularLocation>
        <location evidence="2">Cell membrane</location>
        <topology evidence="2">Multi-pass membrane protein</topology>
    </subcellularLocation>
</comment>
<keyword evidence="6" id="KW-0808">Transferase</keyword>
<dbReference type="InterPro" id="IPR003594">
    <property type="entry name" value="HATPase_dom"/>
</dbReference>
<dbReference type="Proteomes" id="UP000683139">
    <property type="component" value="Unassembled WGS sequence"/>
</dbReference>
<dbReference type="SMART" id="SM00387">
    <property type="entry name" value="HATPase_c"/>
    <property type="match status" value="1"/>
</dbReference>
<keyword evidence="5" id="KW-0597">Phosphoprotein</keyword>
<comment type="caution">
    <text evidence="17">The sequence shown here is derived from an EMBL/GenBank/DDBJ whole genome shotgun (WGS) entry which is preliminary data.</text>
</comment>
<dbReference type="PANTHER" id="PTHR45528">
    <property type="entry name" value="SENSOR HISTIDINE KINASE CPXA"/>
    <property type="match status" value="1"/>
</dbReference>
<dbReference type="InterPro" id="IPR036890">
    <property type="entry name" value="HATPase_C_sf"/>
</dbReference>
<dbReference type="SUPFAM" id="SSF47384">
    <property type="entry name" value="Homodimeric domain of signal transducing histidine kinase"/>
    <property type="match status" value="1"/>
</dbReference>
<evidence type="ECO:0000256" key="11">
    <source>
        <dbReference type="ARBA" id="ARBA00022989"/>
    </source>
</evidence>
<evidence type="ECO:0000256" key="13">
    <source>
        <dbReference type="ARBA" id="ARBA00023136"/>
    </source>
</evidence>
<protein>
    <recommendedName>
        <fullName evidence="3">histidine kinase</fullName>
        <ecNumber evidence="3">2.7.13.3</ecNumber>
    </recommendedName>
</protein>
<accession>A0A920CTL6</accession>
<dbReference type="Gene3D" id="1.10.287.130">
    <property type="match status" value="1"/>
</dbReference>
<dbReference type="EMBL" id="BOSE01000002">
    <property type="protein sequence ID" value="GIP16042.1"/>
    <property type="molecule type" value="Genomic_DNA"/>
</dbReference>
<proteinExistence type="predicted"/>
<dbReference type="GO" id="GO:0005524">
    <property type="term" value="F:ATP binding"/>
    <property type="evidence" value="ECO:0007669"/>
    <property type="project" value="UniProtKB-KW"/>
</dbReference>
<evidence type="ECO:0000256" key="5">
    <source>
        <dbReference type="ARBA" id="ARBA00022553"/>
    </source>
</evidence>
<evidence type="ECO:0000256" key="8">
    <source>
        <dbReference type="ARBA" id="ARBA00022741"/>
    </source>
</evidence>
<evidence type="ECO:0000256" key="3">
    <source>
        <dbReference type="ARBA" id="ARBA00012438"/>
    </source>
</evidence>
<dbReference type="GO" id="GO:0000155">
    <property type="term" value="F:phosphorelay sensor kinase activity"/>
    <property type="evidence" value="ECO:0007669"/>
    <property type="project" value="InterPro"/>
</dbReference>
<dbReference type="Pfam" id="PF00512">
    <property type="entry name" value="HisKA"/>
    <property type="match status" value="1"/>
</dbReference>
<keyword evidence="13 14" id="KW-0472">Membrane</keyword>
<evidence type="ECO:0000256" key="1">
    <source>
        <dbReference type="ARBA" id="ARBA00000085"/>
    </source>
</evidence>
<feature type="domain" description="HAMP" evidence="16">
    <location>
        <begin position="184"/>
        <end position="222"/>
    </location>
</feature>
<evidence type="ECO:0000256" key="2">
    <source>
        <dbReference type="ARBA" id="ARBA00004651"/>
    </source>
</evidence>
<name>A0A920CTL6_9BACL</name>
<evidence type="ECO:0000256" key="4">
    <source>
        <dbReference type="ARBA" id="ARBA00022475"/>
    </source>
</evidence>
<dbReference type="GO" id="GO:0005886">
    <property type="term" value="C:plasma membrane"/>
    <property type="evidence" value="ECO:0007669"/>
    <property type="project" value="UniProtKB-SubCell"/>
</dbReference>
<dbReference type="RefSeq" id="WP_213514286.1">
    <property type="nucleotide sequence ID" value="NZ_BOSE01000002.1"/>
</dbReference>
<feature type="domain" description="Histidine kinase" evidence="15">
    <location>
        <begin position="237"/>
        <end position="436"/>
    </location>
</feature>